<name>A0A4P7BYA5_9GAMM</name>
<dbReference type="KEGG" id="nwr:E3U44_12020"/>
<dbReference type="EMBL" id="CP038033">
    <property type="protein sequence ID" value="QBQ55153.1"/>
    <property type="molecule type" value="Genomic_DNA"/>
</dbReference>
<accession>A0A4P7BYA5</accession>
<dbReference type="RefSeq" id="WP_134358421.1">
    <property type="nucleotide sequence ID" value="NZ_CP038033.1"/>
</dbReference>
<dbReference type="OrthoDB" id="165169at2"/>
<evidence type="ECO:0000313" key="2">
    <source>
        <dbReference type="Proteomes" id="UP000294325"/>
    </source>
</evidence>
<organism evidence="1 2">
    <name type="scientific">Nitrosococcus wardiae</name>
    <dbReference type="NCBI Taxonomy" id="1814290"/>
    <lineage>
        <taxon>Bacteria</taxon>
        <taxon>Pseudomonadati</taxon>
        <taxon>Pseudomonadota</taxon>
        <taxon>Gammaproteobacteria</taxon>
        <taxon>Chromatiales</taxon>
        <taxon>Chromatiaceae</taxon>
        <taxon>Nitrosococcus</taxon>
    </lineage>
</organism>
<evidence type="ECO:0000313" key="1">
    <source>
        <dbReference type="EMBL" id="QBQ55153.1"/>
    </source>
</evidence>
<sequence length="183" mass="20152">MFFFALVLTVLFFFPQLTQAHERRIIGQYQIVVGNHSEPAFVFIPNAADIFITRIAGVDKPINAREGDIVDLELYVQFCGKNNFTCGNNWIKLEDPEQARGTENRYNSYYLPTQPGTYAFRVKGLIADSDPEGAASLEIEEVFVCGEGSLSSDSQFGCVEKPLAVPGPAIPGSVRSGQINPNL</sequence>
<dbReference type="AlphaFoldDB" id="A0A4P7BYA5"/>
<protein>
    <submittedName>
        <fullName evidence="1">Uncharacterized protein</fullName>
    </submittedName>
</protein>
<gene>
    <name evidence="1" type="ORF">E3U44_12020</name>
</gene>
<reference evidence="1 2" key="1">
    <citation type="submission" date="2019-03" db="EMBL/GenBank/DDBJ databases">
        <title>The genome sequence of Nitrosococcus wardiae strain D1FHST reveals the archetypal metabolic capacity of ammonia-oxidizing Gammaproteobacteria.</title>
        <authorList>
            <person name="Wang L."/>
            <person name="Lim C.K."/>
            <person name="Hanson T.E."/>
            <person name="Dang H."/>
            <person name="Klotz M.G."/>
        </authorList>
    </citation>
    <scope>NUCLEOTIDE SEQUENCE [LARGE SCALE GENOMIC DNA]</scope>
    <source>
        <strain evidence="1 2">D1FHS</strain>
    </source>
</reference>
<keyword evidence="2" id="KW-1185">Reference proteome</keyword>
<proteinExistence type="predicted"/>
<dbReference type="Proteomes" id="UP000294325">
    <property type="component" value="Chromosome"/>
</dbReference>